<dbReference type="InterPro" id="IPR051916">
    <property type="entry name" value="GPI-anchor_lipid_remodeler"/>
</dbReference>
<dbReference type="CDD" id="cd09084">
    <property type="entry name" value="EEP-2"/>
    <property type="match status" value="1"/>
</dbReference>
<accession>A0ABV8QU07</accession>
<keyword evidence="2" id="KW-0378">Hydrolase</keyword>
<name>A0ABV8QU07_9BACT</name>
<keyword evidence="3" id="KW-1185">Reference proteome</keyword>
<protein>
    <submittedName>
        <fullName evidence="2">Endonuclease/exonuclease/phosphatase family protein</fullName>
    </submittedName>
</protein>
<organism evidence="2 3">
    <name type="scientific">Ferruginibacter yonginensis</name>
    <dbReference type="NCBI Taxonomy" id="1310416"/>
    <lineage>
        <taxon>Bacteria</taxon>
        <taxon>Pseudomonadati</taxon>
        <taxon>Bacteroidota</taxon>
        <taxon>Chitinophagia</taxon>
        <taxon>Chitinophagales</taxon>
        <taxon>Chitinophagaceae</taxon>
        <taxon>Ferruginibacter</taxon>
    </lineage>
</organism>
<keyword evidence="2" id="KW-0540">Nuclease</keyword>
<evidence type="ECO:0000313" key="3">
    <source>
        <dbReference type="Proteomes" id="UP001595907"/>
    </source>
</evidence>
<dbReference type="RefSeq" id="WP_379709262.1">
    <property type="nucleotide sequence ID" value="NZ_JBHSCZ010000002.1"/>
</dbReference>
<comment type="caution">
    <text evidence="2">The sequence shown here is derived from an EMBL/GenBank/DDBJ whole genome shotgun (WGS) entry which is preliminary data.</text>
</comment>
<dbReference type="PANTHER" id="PTHR14859:SF15">
    <property type="entry name" value="ENDONUCLEASE_EXONUCLEASE_PHOSPHATASE DOMAIN-CONTAINING PROTEIN"/>
    <property type="match status" value="1"/>
</dbReference>
<feature type="domain" description="Endonuclease/exonuclease/phosphatase" evidence="1">
    <location>
        <begin position="39"/>
        <end position="294"/>
    </location>
</feature>
<dbReference type="SUPFAM" id="SSF56219">
    <property type="entry name" value="DNase I-like"/>
    <property type="match status" value="1"/>
</dbReference>
<dbReference type="EMBL" id="JBHSCZ010000002">
    <property type="protein sequence ID" value="MFC4263125.1"/>
    <property type="molecule type" value="Genomic_DNA"/>
</dbReference>
<dbReference type="InterPro" id="IPR005135">
    <property type="entry name" value="Endo/exonuclease/phosphatase"/>
</dbReference>
<dbReference type="GO" id="GO:0004519">
    <property type="term" value="F:endonuclease activity"/>
    <property type="evidence" value="ECO:0007669"/>
    <property type="project" value="UniProtKB-KW"/>
</dbReference>
<sequence length="309" mass="35631">MLIGVVSMAICYKPIHQLIKLNMADDFEVKKPANNIRVMSWNVEHFDILEHKTHPEVKVKMLDLINKYMPDVACFQEMVGGDEDPSAINYVPTIAAKLGFSQYFYSYNKKDDFDNKHHFGIIIFSRYPIIKTATIENDPFDYNTTFQQIDIVKNTDTIRVLNVHLQSLKFSNTNKQYIENPTLQSENDIEKSKNIISKLKTGFLKRKRQSDYIRAAMDKSPYPLIVCGDFNDVPNSYAYNTIGKNMLNAFVEKGSGIGRTFSAISPTLRIDNIFVSPTFQVQQYIRIPKIMSDHYPIITDIKIERNKGF</sequence>
<evidence type="ECO:0000313" key="2">
    <source>
        <dbReference type="EMBL" id="MFC4263125.1"/>
    </source>
</evidence>
<dbReference type="Pfam" id="PF03372">
    <property type="entry name" value="Exo_endo_phos"/>
    <property type="match status" value="1"/>
</dbReference>
<proteinExistence type="predicted"/>
<dbReference type="PANTHER" id="PTHR14859">
    <property type="entry name" value="CALCOFLUOR WHITE HYPERSENSITIVE PROTEIN PRECURSOR"/>
    <property type="match status" value="1"/>
</dbReference>
<keyword evidence="2" id="KW-0255">Endonuclease</keyword>
<dbReference type="Proteomes" id="UP001595907">
    <property type="component" value="Unassembled WGS sequence"/>
</dbReference>
<dbReference type="InterPro" id="IPR036691">
    <property type="entry name" value="Endo/exonu/phosph_ase_sf"/>
</dbReference>
<evidence type="ECO:0000259" key="1">
    <source>
        <dbReference type="Pfam" id="PF03372"/>
    </source>
</evidence>
<gene>
    <name evidence="2" type="ORF">ACFOWM_09560</name>
</gene>
<dbReference type="Gene3D" id="3.60.10.10">
    <property type="entry name" value="Endonuclease/exonuclease/phosphatase"/>
    <property type="match status" value="1"/>
</dbReference>
<reference evidence="3" key="1">
    <citation type="journal article" date="2019" name="Int. J. Syst. Evol. Microbiol.">
        <title>The Global Catalogue of Microorganisms (GCM) 10K type strain sequencing project: providing services to taxonomists for standard genome sequencing and annotation.</title>
        <authorList>
            <consortium name="The Broad Institute Genomics Platform"/>
            <consortium name="The Broad Institute Genome Sequencing Center for Infectious Disease"/>
            <person name="Wu L."/>
            <person name="Ma J."/>
        </authorList>
    </citation>
    <scope>NUCLEOTIDE SEQUENCE [LARGE SCALE GENOMIC DNA]</scope>
    <source>
        <strain evidence="3">CECT 8289</strain>
    </source>
</reference>